<evidence type="ECO:0000313" key="2">
    <source>
        <dbReference type="Proteomes" id="UP000224877"/>
    </source>
</evidence>
<gene>
    <name evidence="1" type="ORF">BPT24_050</name>
</gene>
<reference evidence="1 2" key="1">
    <citation type="submission" date="2016-07" db="EMBL/GenBank/DDBJ databases">
        <title>Characterization of three bacteriophages infecting bacteria isolated from shrimp culture pond water.</title>
        <authorList>
            <person name="Khoa H.V."/>
        </authorList>
    </citation>
    <scope>NUCLEOTIDE SEQUENCE [LARGE SCALE GENOMIC DNA]</scope>
</reference>
<organism evidence="1 2">
    <name type="scientific">Tenacibaculum phage pT24</name>
    <dbReference type="NCBI Taxonomy" id="1880590"/>
    <lineage>
        <taxon>Viruses</taxon>
        <taxon>Duplodnaviria</taxon>
        <taxon>Heunggongvirae</taxon>
        <taxon>Uroviricota</taxon>
        <taxon>Caudoviricetes</taxon>
        <taxon>Kungbxnavirus</taxon>
        <taxon>Kungbxnavirus pT24</taxon>
    </lineage>
</organism>
<keyword evidence="2" id="KW-1185">Reference proteome</keyword>
<evidence type="ECO:0000313" key="1">
    <source>
        <dbReference type="EMBL" id="BAV39173.1"/>
    </source>
</evidence>
<name>A0A1B4XWH9_9CAUD</name>
<protein>
    <submittedName>
        <fullName evidence="1">Uncharacterized protein</fullName>
    </submittedName>
</protein>
<dbReference type="Proteomes" id="UP000224877">
    <property type="component" value="Segment"/>
</dbReference>
<accession>A0A1B4XWH9</accession>
<dbReference type="EMBL" id="LC168164">
    <property type="protein sequence ID" value="BAV39173.1"/>
    <property type="molecule type" value="Genomic_DNA"/>
</dbReference>
<proteinExistence type="predicted"/>
<sequence>MPKSKHRKKHKKKVNQYKEKVRIKRDFPFGRKLFVD</sequence>